<protein>
    <submittedName>
        <fullName evidence="1">Uncharacterized protein</fullName>
    </submittedName>
</protein>
<accession>G2XTD8</accession>
<name>G2XTD8_BOTF4</name>
<sequence length="55" mass="6326">MYIFKDSVRRIVCGAYSECLIDLWASAKDLADVKSELFKLTEPNLNMDERLASKK</sequence>
<dbReference type="AlphaFoldDB" id="G2XTD8"/>
<evidence type="ECO:0000313" key="1">
    <source>
        <dbReference type="EMBL" id="CCD43852.1"/>
    </source>
</evidence>
<gene>
    <name evidence="1" type="ORF">BofuT4_uP011000.1</name>
</gene>
<proteinExistence type="predicted"/>
<evidence type="ECO:0000313" key="2">
    <source>
        <dbReference type="Proteomes" id="UP000008177"/>
    </source>
</evidence>
<organism evidence="1 2">
    <name type="scientific">Botryotinia fuckeliana (strain T4)</name>
    <name type="common">Noble rot fungus</name>
    <name type="synonym">Botrytis cinerea</name>
    <dbReference type="NCBI Taxonomy" id="999810"/>
    <lineage>
        <taxon>Eukaryota</taxon>
        <taxon>Fungi</taxon>
        <taxon>Dikarya</taxon>
        <taxon>Ascomycota</taxon>
        <taxon>Pezizomycotina</taxon>
        <taxon>Leotiomycetes</taxon>
        <taxon>Helotiales</taxon>
        <taxon>Sclerotiniaceae</taxon>
        <taxon>Botrytis</taxon>
    </lineage>
</organism>
<dbReference type="InParanoid" id="G2XTD8"/>
<dbReference type="HOGENOM" id="CLU_3032053_0_0_1"/>
<dbReference type="Proteomes" id="UP000008177">
    <property type="component" value="Unplaced contigs"/>
</dbReference>
<reference evidence="2" key="1">
    <citation type="journal article" date="2011" name="PLoS Genet.">
        <title>Genomic analysis of the necrotrophic fungal pathogens Sclerotinia sclerotiorum and Botrytis cinerea.</title>
        <authorList>
            <person name="Amselem J."/>
            <person name="Cuomo C.A."/>
            <person name="van Kan J.A."/>
            <person name="Viaud M."/>
            <person name="Benito E.P."/>
            <person name="Couloux A."/>
            <person name="Coutinho P.M."/>
            <person name="de Vries R.P."/>
            <person name="Dyer P.S."/>
            <person name="Fillinger S."/>
            <person name="Fournier E."/>
            <person name="Gout L."/>
            <person name="Hahn M."/>
            <person name="Kohn L."/>
            <person name="Lapalu N."/>
            <person name="Plummer K.M."/>
            <person name="Pradier J.M."/>
            <person name="Quevillon E."/>
            <person name="Sharon A."/>
            <person name="Simon A."/>
            <person name="ten Have A."/>
            <person name="Tudzynski B."/>
            <person name="Tudzynski P."/>
            <person name="Wincker P."/>
            <person name="Andrew M."/>
            <person name="Anthouard V."/>
            <person name="Beever R.E."/>
            <person name="Beffa R."/>
            <person name="Benoit I."/>
            <person name="Bouzid O."/>
            <person name="Brault B."/>
            <person name="Chen Z."/>
            <person name="Choquer M."/>
            <person name="Collemare J."/>
            <person name="Cotton P."/>
            <person name="Danchin E.G."/>
            <person name="Da Silva C."/>
            <person name="Gautier A."/>
            <person name="Giraud C."/>
            <person name="Giraud T."/>
            <person name="Gonzalez C."/>
            <person name="Grossetete S."/>
            <person name="Guldener U."/>
            <person name="Henrissat B."/>
            <person name="Howlett B.J."/>
            <person name="Kodira C."/>
            <person name="Kretschmer M."/>
            <person name="Lappartient A."/>
            <person name="Leroch M."/>
            <person name="Levis C."/>
            <person name="Mauceli E."/>
            <person name="Neuveglise C."/>
            <person name="Oeser B."/>
            <person name="Pearson M."/>
            <person name="Poulain J."/>
            <person name="Poussereau N."/>
            <person name="Quesneville H."/>
            <person name="Rascle C."/>
            <person name="Schumacher J."/>
            <person name="Segurens B."/>
            <person name="Sexton A."/>
            <person name="Silva E."/>
            <person name="Sirven C."/>
            <person name="Soanes D.M."/>
            <person name="Talbot N.J."/>
            <person name="Templeton M."/>
            <person name="Yandava C."/>
            <person name="Yarden O."/>
            <person name="Zeng Q."/>
            <person name="Rollins J.A."/>
            <person name="Lebrun M.H."/>
            <person name="Dickman M."/>
        </authorList>
    </citation>
    <scope>NUCLEOTIDE SEQUENCE [LARGE SCALE GENOMIC DNA]</scope>
    <source>
        <strain evidence="2">T4</strain>
    </source>
</reference>
<dbReference type="EMBL" id="FQ790265">
    <property type="protein sequence ID" value="CCD43852.1"/>
    <property type="molecule type" value="Genomic_DNA"/>
</dbReference>